<dbReference type="EMBL" id="KK831826">
    <property type="protein sequence ID" value="KFP77121.1"/>
    <property type="molecule type" value="Genomic_DNA"/>
</dbReference>
<keyword evidence="2" id="KW-1185">Reference proteome</keyword>
<dbReference type="AlphaFoldDB" id="A0A091MP72"/>
<feature type="non-terminal residue" evidence="1">
    <location>
        <position position="1"/>
    </location>
</feature>
<evidence type="ECO:0000313" key="1">
    <source>
        <dbReference type="EMBL" id="KFP77121.1"/>
    </source>
</evidence>
<proteinExistence type="predicted"/>
<reference evidence="1 2" key="1">
    <citation type="submission" date="2014-04" db="EMBL/GenBank/DDBJ databases">
        <title>Genome evolution of avian class.</title>
        <authorList>
            <person name="Zhang G."/>
            <person name="Li C."/>
        </authorList>
    </citation>
    <scope>NUCLEOTIDE SEQUENCE [LARGE SCALE GENOMIC DNA]</scope>
    <source>
        <strain evidence="1">BGI_N310</strain>
    </source>
</reference>
<evidence type="ECO:0000313" key="2">
    <source>
        <dbReference type="Proteomes" id="UP000053537"/>
    </source>
</evidence>
<name>A0A091MP72_9PASS</name>
<organism evidence="1 2">
    <name type="scientific">Acanthisitta chloris</name>
    <name type="common">rifleman</name>
    <dbReference type="NCBI Taxonomy" id="57068"/>
    <lineage>
        <taxon>Eukaryota</taxon>
        <taxon>Metazoa</taxon>
        <taxon>Chordata</taxon>
        <taxon>Craniata</taxon>
        <taxon>Vertebrata</taxon>
        <taxon>Euteleostomi</taxon>
        <taxon>Archelosauria</taxon>
        <taxon>Archosauria</taxon>
        <taxon>Dinosauria</taxon>
        <taxon>Saurischia</taxon>
        <taxon>Theropoda</taxon>
        <taxon>Coelurosauria</taxon>
        <taxon>Aves</taxon>
        <taxon>Neognathae</taxon>
        <taxon>Neoaves</taxon>
        <taxon>Telluraves</taxon>
        <taxon>Australaves</taxon>
        <taxon>Passeriformes</taxon>
        <taxon>Acanthisittidae</taxon>
        <taxon>Acanthisitta</taxon>
    </lineage>
</organism>
<dbReference type="Proteomes" id="UP000053537">
    <property type="component" value="Unassembled WGS sequence"/>
</dbReference>
<protein>
    <submittedName>
        <fullName evidence="1">Transforming protein p68/c-ets-1</fullName>
    </submittedName>
</protein>
<feature type="non-terminal residue" evidence="1">
    <location>
        <position position="49"/>
    </location>
</feature>
<accession>A0A091MP72</accession>
<sequence length="49" mass="5494">QKQGAAGPCEDPWVTCGFQATCCQPRMCYPPWDEPTMQEVPTGMEHYST</sequence>
<gene>
    <name evidence="1" type="ORF">N310_04456</name>
</gene>